<feature type="active site" description="Charge relay system" evidence="6">
    <location>
        <position position="203"/>
    </location>
</feature>
<evidence type="ECO:0000256" key="6">
    <source>
        <dbReference type="PROSITE-ProRule" id="PRU01240"/>
    </source>
</evidence>
<dbReference type="PRINTS" id="PR00723">
    <property type="entry name" value="SUBTILISIN"/>
</dbReference>
<comment type="caution">
    <text evidence="9">The sequence shown here is derived from an EMBL/GenBank/DDBJ whole genome shotgun (WGS) entry which is preliminary data.</text>
</comment>
<keyword evidence="10" id="KW-1185">Reference proteome</keyword>
<reference evidence="9 10" key="1">
    <citation type="submission" date="2018-11" db="EMBL/GenBank/DDBJ databases">
        <title>Schleiferia aggregans sp. nov., a moderately thermophilic heterotrophic bacterium isolated from microbial mats at a terrestrial hot spring.</title>
        <authorList>
            <person name="Iino T."/>
            <person name="Ohkuma M."/>
            <person name="Haruta S."/>
        </authorList>
    </citation>
    <scope>NUCLEOTIDE SEQUENCE [LARGE SCALE GENOMIC DNA]</scope>
    <source>
        <strain evidence="9 10">LA</strain>
    </source>
</reference>
<dbReference type="InterPro" id="IPR050131">
    <property type="entry name" value="Peptidase_S8_subtilisin-like"/>
</dbReference>
<keyword evidence="5 6" id="KW-0720">Serine protease</keyword>
<dbReference type="PIRSF" id="PIRSF037903">
    <property type="entry name" value="Subtilisin_rel_GFO_2223"/>
    <property type="match status" value="1"/>
</dbReference>
<evidence type="ECO:0000313" key="9">
    <source>
        <dbReference type="EMBL" id="GCD76836.1"/>
    </source>
</evidence>
<feature type="active site" description="Charge relay system" evidence="6">
    <location>
        <position position="381"/>
    </location>
</feature>
<dbReference type="Pfam" id="PF00082">
    <property type="entry name" value="Peptidase_S8"/>
    <property type="match status" value="1"/>
</dbReference>
<dbReference type="PROSITE" id="PS51892">
    <property type="entry name" value="SUBTILASE"/>
    <property type="match status" value="1"/>
</dbReference>
<keyword evidence="3" id="KW-0732">Signal</keyword>
<dbReference type="GO" id="GO:0006508">
    <property type="term" value="P:proteolysis"/>
    <property type="evidence" value="ECO:0007669"/>
    <property type="project" value="UniProtKB-KW"/>
</dbReference>
<dbReference type="Proteomes" id="UP000286715">
    <property type="component" value="Unassembled WGS sequence"/>
</dbReference>
<evidence type="ECO:0000256" key="5">
    <source>
        <dbReference type="ARBA" id="ARBA00022825"/>
    </source>
</evidence>
<name>A0A401XIK3_9FLAO</name>
<dbReference type="InterPro" id="IPR023828">
    <property type="entry name" value="Peptidase_S8_Ser-AS"/>
</dbReference>
<dbReference type="PANTHER" id="PTHR43806:SF67">
    <property type="entry name" value="EGF-LIKE DOMAIN-CONTAINING PROTEIN"/>
    <property type="match status" value="1"/>
</dbReference>
<evidence type="ECO:0000256" key="2">
    <source>
        <dbReference type="ARBA" id="ARBA00022670"/>
    </source>
</evidence>
<dbReference type="GO" id="GO:0004252">
    <property type="term" value="F:serine-type endopeptidase activity"/>
    <property type="evidence" value="ECO:0007669"/>
    <property type="project" value="UniProtKB-UniRule"/>
</dbReference>
<dbReference type="OrthoDB" id="1407599at2"/>
<dbReference type="SUPFAM" id="SSF52743">
    <property type="entry name" value="Subtilisin-like"/>
    <property type="match status" value="1"/>
</dbReference>
<dbReference type="NCBIfam" id="TIGR04183">
    <property type="entry name" value="Por_Secre_tail"/>
    <property type="match status" value="1"/>
</dbReference>
<organism evidence="9 10">
    <name type="scientific">Thermaurantimonas aggregans</name>
    <dbReference type="NCBI Taxonomy" id="2173829"/>
    <lineage>
        <taxon>Bacteria</taxon>
        <taxon>Pseudomonadati</taxon>
        <taxon>Bacteroidota</taxon>
        <taxon>Flavobacteriia</taxon>
        <taxon>Flavobacteriales</taxon>
        <taxon>Schleiferiaceae</taxon>
        <taxon>Thermaurantimonas</taxon>
    </lineage>
</organism>
<dbReference type="CDD" id="cd07493">
    <property type="entry name" value="Peptidases_S8_9"/>
    <property type="match status" value="1"/>
</dbReference>
<keyword evidence="4 6" id="KW-0378">Hydrolase</keyword>
<evidence type="ECO:0000259" key="7">
    <source>
        <dbReference type="Pfam" id="PF00082"/>
    </source>
</evidence>
<evidence type="ECO:0000256" key="1">
    <source>
        <dbReference type="ARBA" id="ARBA00011073"/>
    </source>
</evidence>
<dbReference type="PANTHER" id="PTHR43806">
    <property type="entry name" value="PEPTIDASE S8"/>
    <property type="match status" value="1"/>
</dbReference>
<dbReference type="InterPro" id="IPR017317">
    <property type="entry name" value="Pept_S8_subtilisin_bacteroid-2"/>
</dbReference>
<gene>
    <name evidence="9" type="ORF">JCM31826_03180</name>
</gene>
<evidence type="ECO:0000313" key="10">
    <source>
        <dbReference type="Proteomes" id="UP000286715"/>
    </source>
</evidence>
<feature type="domain" description="Secretion system C-terminal sorting" evidence="8">
    <location>
        <begin position="453"/>
        <end position="521"/>
    </location>
</feature>
<dbReference type="InterPro" id="IPR015500">
    <property type="entry name" value="Peptidase_S8_subtilisin-rel"/>
</dbReference>
<keyword evidence="2 6" id="KW-0645">Protease</keyword>
<evidence type="ECO:0000259" key="8">
    <source>
        <dbReference type="Pfam" id="PF18962"/>
    </source>
</evidence>
<dbReference type="PROSITE" id="PS00138">
    <property type="entry name" value="SUBTILASE_SER"/>
    <property type="match status" value="1"/>
</dbReference>
<proteinExistence type="inferred from homology"/>
<dbReference type="InterPro" id="IPR000209">
    <property type="entry name" value="Peptidase_S8/S53_dom"/>
</dbReference>
<dbReference type="EMBL" id="BHZE01000002">
    <property type="protein sequence ID" value="GCD76836.1"/>
    <property type="molecule type" value="Genomic_DNA"/>
</dbReference>
<dbReference type="AlphaFoldDB" id="A0A401XIK3"/>
<dbReference type="Pfam" id="PF18962">
    <property type="entry name" value="Por_Secre_tail"/>
    <property type="match status" value="1"/>
</dbReference>
<feature type="active site" description="Charge relay system" evidence="6">
    <location>
        <position position="163"/>
    </location>
</feature>
<dbReference type="Gene3D" id="3.40.50.200">
    <property type="entry name" value="Peptidase S8/S53 domain"/>
    <property type="match status" value="1"/>
</dbReference>
<evidence type="ECO:0000256" key="3">
    <source>
        <dbReference type="ARBA" id="ARBA00022729"/>
    </source>
</evidence>
<evidence type="ECO:0000256" key="4">
    <source>
        <dbReference type="ARBA" id="ARBA00022801"/>
    </source>
</evidence>
<dbReference type="InterPro" id="IPR036852">
    <property type="entry name" value="Peptidase_S8/S53_dom_sf"/>
</dbReference>
<accession>A0A401XIK3</accession>
<dbReference type="InterPro" id="IPR026444">
    <property type="entry name" value="Secre_tail"/>
</dbReference>
<feature type="domain" description="Peptidase S8/S53" evidence="7">
    <location>
        <begin position="154"/>
        <end position="427"/>
    </location>
</feature>
<protein>
    <submittedName>
        <fullName evidence="9">Serine protease</fullName>
    </submittedName>
</protein>
<dbReference type="RefSeq" id="WP_124396904.1">
    <property type="nucleotide sequence ID" value="NZ_BHZE01000002.1"/>
</dbReference>
<sequence length="524" mass="57407">MRKGILILLFALASVTYAQQHYIVYLKDKGSNIHLLSDPQKFLSTRALLRKQAHNIPIDATDLPVCNNYIKAVSEVIGTEGKILQKSKWLNTLFLSTSEYKINQIAQLPFVTHIEPYTPKSSITARTQIVNHGLSKPQIEMLKGQFLHNQGYLGQGMLIAVFDGGFFNTDNASVFDSLYQSGRLKFTYNFNNNSSNVYFPGSHGTAVLGVLASYAPGQMIGTAPKADYILLQTEFEPTETRQEEYNWLAGAELSDSLGVDIINSSLGYSTFDNPADNYTVAQLNGQTAIVTQAALWAARKGMLVVNSAGNEGNSSWQKILFPADADSILAVGGVNSAGQRVNFSSMGPTADQRIKPDVAAQAFQVFTINSSGNATTANGTSFSAPLISGLAACLWQMYPNKSFFDIRNAILQSGHMASNPDTLLGYGIPDFQLAAQLLLNQSEIEDDKEKISIFPNPVRDELHVKGLESAEIKEIRIYDGYGRLVKAINKIENGDINVSSLPSGIYFITFTFEGHKITKKILKL</sequence>
<comment type="similarity">
    <text evidence="1 6">Belongs to the peptidase S8 family.</text>
</comment>